<dbReference type="InParanoid" id="A0A2P5APZ5"/>
<gene>
    <name evidence="1" type="ORF">TorRG33x02_344590</name>
</gene>
<proteinExistence type="predicted"/>
<dbReference type="Proteomes" id="UP000237000">
    <property type="component" value="Unassembled WGS sequence"/>
</dbReference>
<dbReference type="EMBL" id="JXTC01000746">
    <property type="protein sequence ID" value="PON38634.1"/>
    <property type="molecule type" value="Genomic_DNA"/>
</dbReference>
<keyword evidence="2" id="KW-1185">Reference proteome</keyword>
<evidence type="ECO:0000313" key="2">
    <source>
        <dbReference type="Proteomes" id="UP000237000"/>
    </source>
</evidence>
<sequence>MEETDSETEKISTKQKMMNCAFDSVGSKLEDEVSMKRGRCIEKKVLNNITSDEMLNLLNYKVLSDVLCMVYGNEVMSRCYKKWYLIICQYPYNGSRVVFEENRMTQNLSEVIRGRPTNCMLPESAIRTYIFNQKLDKR</sequence>
<organism evidence="1 2">
    <name type="scientific">Trema orientale</name>
    <name type="common">Charcoal tree</name>
    <name type="synonym">Celtis orientalis</name>
    <dbReference type="NCBI Taxonomy" id="63057"/>
    <lineage>
        <taxon>Eukaryota</taxon>
        <taxon>Viridiplantae</taxon>
        <taxon>Streptophyta</taxon>
        <taxon>Embryophyta</taxon>
        <taxon>Tracheophyta</taxon>
        <taxon>Spermatophyta</taxon>
        <taxon>Magnoliopsida</taxon>
        <taxon>eudicotyledons</taxon>
        <taxon>Gunneridae</taxon>
        <taxon>Pentapetalae</taxon>
        <taxon>rosids</taxon>
        <taxon>fabids</taxon>
        <taxon>Rosales</taxon>
        <taxon>Cannabaceae</taxon>
        <taxon>Trema</taxon>
    </lineage>
</organism>
<evidence type="ECO:0000313" key="1">
    <source>
        <dbReference type="EMBL" id="PON38634.1"/>
    </source>
</evidence>
<dbReference type="AlphaFoldDB" id="A0A2P5APZ5"/>
<comment type="caution">
    <text evidence="1">The sequence shown here is derived from an EMBL/GenBank/DDBJ whole genome shotgun (WGS) entry which is preliminary data.</text>
</comment>
<name>A0A2P5APZ5_TREOI</name>
<protein>
    <submittedName>
        <fullName evidence="1">Uncharacterized protein</fullName>
    </submittedName>
</protein>
<accession>A0A2P5APZ5</accession>
<reference evidence="2" key="1">
    <citation type="submission" date="2016-06" db="EMBL/GenBank/DDBJ databases">
        <title>Parallel loss of symbiosis genes in relatives of nitrogen-fixing non-legume Parasponia.</title>
        <authorList>
            <person name="Van Velzen R."/>
            <person name="Holmer R."/>
            <person name="Bu F."/>
            <person name="Rutten L."/>
            <person name="Van Zeijl A."/>
            <person name="Liu W."/>
            <person name="Santuari L."/>
            <person name="Cao Q."/>
            <person name="Sharma T."/>
            <person name="Shen D."/>
            <person name="Roswanjaya Y."/>
            <person name="Wardhani T."/>
            <person name="Kalhor M.S."/>
            <person name="Jansen J."/>
            <person name="Van den Hoogen J."/>
            <person name="Gungor B."/>
            <person name="Hartog M."/>
            <person name="Hontelez J."/>
            <person name="Verver J."/>
            <person name="Yang W.-C."/>
            <person name="Schijlen E."/>
            <person name="Repin R."/>
            <person name="Schilthuizen M."/>
            <person name="Schranz E."/>
            <person name="Heidstra R."/>
            <person name="Miyata K."/>
            <person name="Fedorova E."/>
            <person name="Kohlen W."/>
            <person name="Bisseling T."/>
            <person name="Smit S."/>
            <person name="Geurts R."/>
        </authorList>
    </citation>
    <scope>NUCLEOTIDE SEQUENCE [LARGE SCALE GENOMIC DNA]</scope>
    <source>
        <strain evidence="2">cv. RG33-2</strain>
    </source>
</reference>